<organism evidence="1 2">
    <name type="scientific">Caerostris extrusa</name>
    <name type="common">Bark spider</name>
    <name type="synonym">Caerostris bankana</name>
    <dbReference type="NCBI Taxonomy" id="172846"/>
    <lineage>
        <taxon>Eukaryota</taxon>
        <taxon>Metazoa</taxon>
        <taxon>Ecdysozoa</taxon>
        <taxon>Arthropoda</taxon>
        <taxon>Chelicerata</taxon>
        <taxon>Arachnida</taxon>
        <taxon>Araneae</taxon>
        <taxon>Araneomorphae</taxon>
        <taxon>Entelegynae</taxon>
        <taxon>Araneoidea</taxon>
        <taxon>Araneidae</taxon>
        <taxon>Caerostris</taxon>
    </lineage>
</organism>
<dbReference type="AlphaFoldDB" id="A0AAV4Q5E9"/>
<accession>A0AAV4Q5E9</accession>
<keyword evidence="2" id="KW-1185">Reference proteome</keyword>
<sequence>MGDPASPGRRRNRGWSLACLEAGVGKQSWCQFRTSMHDNDPSTQSPKHALISHAYLPLIDGGDAPDAELGIAHLSLHDEDFLQPDLFGRHPGNEYFCQVPFCCS</sequence>
<protein>
    <submittedName>
        <fullName evidence="1">Uncharacterized protein</fullName>
    </submittedName>
</protein>
<evidence type="ECO:0000313" key="2">
    <source>
        <dbReference type="Proteomes" id="UP001054945"/>
    </source>
</evidence>
<proteinExistence type="predicted"/>
<evidence type="ECO:0000313" key="1">
    <source>
        <dbReference type="EMBL" id="GIY04336.1"/>
    </source>
</evidence>
<gene>
    <name evidence="1" type="ORF">CEXT_600191</name>
</gene>
<reference evidence="1 2" key="1">
    <citation type="submission" date="2021-06" db="EMBL/GenBank/DDBJ databases">
        <title>Caerostris extrusa draft genome.</title>
        <authorList>
            <person name="Kono N."/>
            <person name="Arakawa K."/>
        </authorList>
    </citation>
    <scope>NUCLEOTIDE SEQUENCE [LARGE SCALE GENOMIC DNA]</scope>
</reference>
<dbReference type="Proteomes" id="UP001054945">
    <property type="component" value="Unassembled WGS sequence"/>
</dbReference>
<name>A0AAV4Q5E9_CAEEX</name>
<comment type="caution">
    <text evidence="1">The sequence shown here is derived from an EMBL/GenBank/DDBJ whole genome shotgun (WGS) entry which is preliminary data.</text>
</comment>
<dbReference type="EMBL" id="BPLR01005699">
    <property type="protein sequence ID" value="GIY04336.1"/>
    <property type="molecule type" value="Genomic_DNA"/>
</dbReference>